<sequence length="118" mass="12818">MAVLRDLLMYGMPEGQAEEHRRALGDLRKQVESHGLRCRLVERLHLPMRSGYYTPVLRPPEMDVYGGGRLVVTVTVVDVPKGGAWYLLKRPDGLPVEAHSVTGAAAAAVAIAAYASPP</sequence>
<dbReference type="EMBL" id="QOIL01000028">
    <property type="protein sequence ID" value="RCG22460.1"/>
    <property type="molecule type" value="Genomic_DNA"/>
</dbReference>
<accession>A0A367EZ53</accession>
<organism evidence="1 2">
    <name type="scientific">Sphaerisporangium album</name>
    <dbReference type="NCBI Taxonomy" id="509200"/>
    <lineage>
        <taxon>Bacteria</taxon>
        <taxon>Bacillati</taxon>
        <taxon>Actinomycetota</taxon>
        <taxon>Actinomycetes</taxon>
        <taxon>Streptosporangiales</taxon>
        <taxon>Streptosporangiaceae</taxon>
        <taxon>Sphaerisporangium</taxon>
    </lineage>
</organism>
<comment type="caution">
    <text evidence="1">The sequence shown here is derived from an EMBL/GenBank/DDBJ whole genome shotgun (WGS) entry which is preliminary data.</text>
</comment>
<evidence type="ECO:0000313" key="2">
    <source>
        <dbReference type="Proteomes" id="UP000253094"/>
    </source>
</evidence>
<dbReference type="AlphaFoldDB" id="A0A367EZ53"/>
<dbReference type="Proteomes" id="UP000253094">
    <property type="component" value="Unassembled WGS sequence"/>
</dbReference>
<keyword evidence="2" id="KW-1185">Reference proteome</keyword>
<evidence type="ECO:0000313" key="1">
    <source>
        <dbReference type="EMBL" id="RCG22460.1"/>
    </source>
</evidence>
<name>A0A367EZ53_9ACTN</name>
<gene>
    <name evidence="1" type="ORF">DQ384_35750</name>
</gene>
<proteinExistence type="predicted"/>
<reference evidence="1 2" key="1">
    <citation type="submission" date="2018-06" db="EMBL/GenBank/DDBJ databases">
        <title>Sphaerisporangium craniellae sp. nov., isolated from a marine sponge in the South China Sea.</title>
        <authorList>
            <person name="Li L."/>
        </authorList>
    </citation>
    <scope>NUCLEOTIDE SEQUENCE [LARGE SCALE GENOMIC DNA]</scope>
    <source>
        <strain evidence="1 2">CCTCC AA 208026</strain>
    </source>
</reference>
<protein>
    <submittedName>
        <fullName evidence="1">Uncharacterized protein</fullName>
    </submittedName>
</protein>